<dbReference type="Gene3D" id="3.30.230.10">
    <property type="match status" value="1"/>
</dbReference>
<dbReference type="InterPro" id="IPR036554">
    <property type="entry name" value="GHMP_kinase_C_sf"/>
</dbReference>
<dbReference type="Proteomes" id="UP000315471">
    <property type="component" value="Unassembled WGS sequence"/>
</dbReference>
<feature type="domain" description="GHMP kinase N-terminal" evidence="10">
    <location>
        <begin position="96"/>
        <end position="171"/>
    </location>
</feature>
<dbReference type="GO" id="GO:0016114">
    <property type="term" value="P:terpenoid biosynthetic process"/>
    <property type="evidence" value="ECO:0007669"/>
    <property type="project" value="InterPro"/>
</dbReference>
<dbReference type="InterPro" id="IPR006204">
    <property type="entry name" value="GHMP_kinase_N_dom"/>
</dbReference>
<keyword evidence="5 9" id="KW-0547">Nucleotide-binding</keyword>
<evidence type="ECO:0000256" key="6">
    <source>
        <dbReference type="ARBA" id="ARBA00022777"/>
    </source>
</evidence>
<dbReference type="OrthoDB" id="9809438at2"/>
<accession>A0A5C6DJS3</accession>
<keyword evidence="6 9" id="KW-0418">Kinase</keyword>
<evidence type="ECO:0000256" key="7">
    <source>
        <dbReference type="ARBA" id="ARBA00022840"/>
    </source>
</evidence>
<dbReference type="InterPro" id="IPR020568">
    <property type="entry name" value="Ribosomal_Su5_D2-typ_SF"/>
</dbReference>
<organism evidence="12 13">
    <name type="scientific">Novipirellula aureliae</name>
    <dbReference type="NCBI Taxonomy" id="2527966"/>
    <lineage>
        <taxon>Bacteria</taxon>
        <taxon>Pseudomonadati</taxon>
        <taxon>Planctomycetota</taxon>
        <taxon>Planctomycetia</taxon>
        <taxon>Pirellulales</taxon>
        <taxon>Pirellulaceae</taxon>
        <taxon>Novipirellula</taxon>
    </lineage>
</organism>
<feature type="domain" description="GHMP kinase C-terminal" evidence="11">
    <location>
        <begin position="241"/>
        <end position="308"/>
    </location>
</feature>
<dbReference type="GO" id="GO:0019288">
    <property type="term" value="P:isopentenyl diphosphate biosynthetic process, methylerythritol 4-phosphate pathway"/>
    <property type="evidence" value="ECO:0007669"/>
    <property type="project" value="UniProtKB-UniRule"/>
</dbReference>
<feature type="active site" evidence="9">
    <location>
        <position position="18"/>
    </location>
</feature>
<dbReference type="PANTHER" id="PTHR43527">
    <property type="entry name" value="4-DIPHOSPHOCYTIDYL-2-C-METHYL-D-ERYTHRITOL KINASE, CHLOROPLASTIC"/>
    <property type="match status" value="1"/>
</dbReference>
<sequence>MNDPLPFSTIVRTRPPAKLNLFLELLGKRDDGFHDIDTVMVPIDWCDHLSLERTQSDSIELSVRWMPSQEIIACQMGVTPESEQTEWLAIPADDRNLVFRALEGFRNRFDLPTGFRCELLKSIPAGAGMGGASSDAAAALRCAAILNGISPNHSGILELAAGLGSDVPFFLGPNGEKSRAARATGRGEHLSQIASSSQFDIVVVFPAVSLSTARVYSVASIPDATIDSAAMIVALEAGLVNDIAFGGLNRLQEPASKTAPEIDEILKSMWRSNLLGCQLTGSGSACFGFARSTVDAKRVANQLRSQYYPGLRVSHCRQSMVPSQIEMSSNC</sequence>
<protein>
    <recommendedName>
        <fullName evidence="3 9">4-diphosphocytidyl-2-C-methyl-D-erythritol kinase</fullName>
        <shortName evidence="9">CMK</shortName>
        <ecNumber evidence="2 9">2.7.1.148</ecNumber>
    </recommendedName>
    <alternativeName>
        <fullName evidence="8 9">4-(cytidine-5'-diphospho)-2-C-methyl-D-erythritol kinase</fullName>
    </alternativeName>
</protein>
<evidence type="ECO:0000256" key="5">
    <source>
        <dbReference type="ARBA" id="ARBA00022741"/>
    </source>
</evidence>
<dbReference type="Pfam" id="PF00288">
    <property type="entry name" value="GHMP_kinases_N"/>
    <property type="match status" value="1"/>
</dbReference>
<dbReference type="PANTHER" id="PTHR43527:SF2">
    <property type="entry name" value="4-DIPHOSPHOCYTIDYL-2-C-METHYL-D-ERYTHRITOL KINASE, CHLOROPLASTIC"/>
    <property type="match status" value="1"/>
</dbReference>
<evidence type="ECO:0000256" key="1">
    <source>
        <dbReference type="ARBA" id="ARBA00009684"/>
    </source>
</evidence>
<dbReference type="InterPro" id="IPR013750">
    <property type="entry name" value="GHMP_kinase_C_dom"/>
</dbReference>
<evidence type="ECO:0000313" key="13">
    <source>
        <dbReference type="Proteomes" id="UP000315471"/>
    </source>
</evidence>
<comment type="catalytic activity">
    <reaction evidence="9">
        <text>4-CDP-2-C-methyl-D-erythritol + ATP = 4-CDP-2-C-methyl-D-erythritol 2-phosphate + ADP + H(+)</text>
        <dbReference type="Rhea" id="RHEA:18437"/>
        <dbReference type="ChEBI" id="CHEBI:15378"/>
        <dbReference type="ChEBI" id="CHEBI:30616"/>
        <dbReference type="ChEBI" id="CHEBI:57823"/>
        <dbReference type="ChEBI" id="CHEBI:57919"/>
        <dbReference type="ChEBI" id="CHEBI:456216"/>
        <dbReference type="EC" id="2.7.1.148"/>
    </reaction>
</comment>
<dbReference type="HAMAP" id="MF_00061">
    <property type="entry name" value="IspE"/>
    <property type="match status" value="1"/>
</dbReference>
<evidence type="ECO:0000256" key="8">
    <source>
        <dbReference type="ARBA" id="ARBA00032554"/>
    </source>
</evidence>
<dbReference type="InterPro" id="IPR004424">
    <property type="entry name" value="IspE"/>
</dbReference>
<dbReference type="UniPathway" id="UPA00056">
    <property type="reaction ID" value="UER00094"/>
</dbReference>
<dbReference type="AlphaFoldDB" id="A0A5C6DJS3"/>
<feature type="active site" evidence="9">
    <location>
        <position position="166"/>
    </location>
</feature>
<dbReference type="PIRSF" id="PIRSF010376">
    <property type="entry name" value="IspE"/>
    <property type="match status" value="1"/>
</dbReference>
<comment type="function">
    <text evidence="9">Catalyzes the phosphorylation of the position 2 hydroxy group of 4-diphosphocytidyl-2C-methyl-D-erythritol.</text>
</comment>
<keyword evidence="4 9" id="KW-0808">Transferase</keyword>
<dbReference type="GO" id="GO:0050515">
    <property type="term" value="F:4-(cytidine 5'-diphospho)-2-C-methyl-D-erythritol kinase activity"/>
    <property type="evidence" value="ECO:0007669"/>
    <property type="project" value="UniProtKB-UniRule"/>
</dbReference>
<evidence type="ECO:0000259" key="11">
    <source>
        <dbReference type="Pfam" id="PF08544"/>
    </source>
</evidence>
<dbReference type="RefSeq" id="WP_146602341.1">
    <property type="nucleotide sequence ID" value="NZ_SJPY01000009.1"/>
</dbReference>
<feature type="binding site" evidence="9">
    <location>
        <begin position="124"/>
        <end position="134"/>
    </location>
    <ligand>
        <name>ATP</name>
        <dbReference type="ChEBI" id="CHEBI:30616"/>
    </ligand>
</feature>
<dbReference type="EMBL" id="SJPY01000009">
    <property type="protein sequence ID" value="TWU35831.1"/>
    <property type="molecule type" value="Genomic_DNA"/>
</dbReference>
<dbReference type="SUPFAM" id="SSF55060">
    <property type="entry name" value="GHMP Kinase, C-terminal domain"/>
    <property type="match status" value="1"/>
</dbReference>
<keyword evidence="7 9" id="KW-0067">ATP-binding</keyword>
<keyword evidence="9" id="KW-0414">Isoprene biosynthesis</keyword>
<dbReference type="InterPro" id="IPR014721">
    <property type="entry name" value="Ribsml_uS5_D2-typ_fold_subgr"/>
</dbReference>
<evidence type="ECO:0000256" key="9">
    <source>
        <dbReference type="HAMAP-Rule" id="MF_00061"/>
    </source>
</evidence>
<name>A0A5C6DJS3_9BACT</name>
<dbReference type="Gene3D" id="3.30.70.890">
    <property type="entry name" value="GHMP kinase, C-terminal domain"/>
    <property type="match status" value="1"/>
</dbReference>
<evidence type="ECO:0000256" key="3">
    <source>
        <dbReference type="ARBA" id="ARBA00017473"/>
    </source>
</evidence>
<comment type="similarity">
    <text evidence="1 9">Belongs to the GHMP kinase family. IspE subfamily.</text>
</comment>
<reference evidence="12 13" key="1">
    <citation type="submission" date="2019-02" db="EMBL/GenBank/DDBJ databases">
        <title>Deep-cultivation of Planctomycetes and their phenomic and genomic characterization uncovers novel biology.</title>
        <authorList>
            <person name="Wiegand S."/>
            <person name="Jogler M."/>
            <person name="Boedeker C."/>
            <person name="Pinto D."/>
            <person name="Vollmers J."/>
            <person name="Rivas-Marin E."/>
            <person name="Kohn T."/>
            <person name="Peeters S.H."/>
            <person name="Heuer A."/>
            <person name="Rast P."/>
            <person name="Oberbeckmann S."/>
            <person name="Bunk B."/>
            <person name="Jeske O."/>
            <person name="Meyerdierks A."/>
            <person name="Storesund J.E."/>
            <person name="Kallscheuer N."/>
            <person name="Luecker S."/>
            <person name="Lage O.M."/>
            <person name="Pohl T."/>
            <person name="Merkel B.J."/>
            <person name="Hornburger P."/>
            <person name="Mueller R.-W."/>
            <person name="Bruemmer F."/>
            <person name="Labrenz M."/>
            <person name="Spormann A.M."/>
            <person name="Op Den Camp H."/>
            <person name="Overmann J."/>
            <person name="Amann R."/>
            <person name="Jetten M.S.M."/>
            <person name="Mascher T."/>
            <person name="Medema M.H."/>
            <person name="Devos D.P."/>
            <person name="Kaster A.-K."/>
            <person name="Ovreas L."/>
            <person name="Rohde M."/>
            <person name="Galperin M.Y."/>
            <person name="Jogler C."/>
        </authorList>
    </citation>
    <scope>NUCLEOTIDE SEQUENCE [LARGE SCALE GENOMIC DNA]</scope>
    <source>
        <strain evidence="12 13">Q31b</strain>
    </source>
</reference>
<comment type="pathway">
    <text evidence="9">Isoprenoid biosynthesis; isopentenyl diphosphate biosynthesis via DXP pathway; isopentenyl diphosphate from 1-deoxy-D-xylulose 5-phosphate: step 3/6.</text>
</comment>
<dbReference type="GO" id="GO:0005524">
    <property type="term" value="F:ATP binding"/>
    <property type="evidence" value="ECO:0007669"/>
    <property type="project" value="UniProtKB-UniRule"/>
</dbReference>
<gene>
    <name evidence="9 12" type="primary">ispE</name>
    <name evidence="12" type="ORF">Q31b_52660</name>
</gene>
<dbReference type="SUPFAM" id="SSF54211">
    <property type="entry name" value="Ribosomal protein S5 domain 2-like"/>
    <property type="match status" value="1"/>
</dbReference>
<evidence type="ECO:0000256" key="4">
    <source>
        <dbReference type="ARBA" id="ARBA00022679"/>
    </source>
</evidence>
<comment type="caution">
    <text evidence="12">The sequence shown here is derived from an EMBL/GenBank/DDBJ whole genome shotgun (WGS) entry which is preliminary data.</text>
</comment>
<dbReference type="EC" id="2.7.1.148" evidence="2 9"/>
<proteinExistence type="inferred from homology"/>
<evidence type="ECO:0000313" key="12">
    <source>
        <dbReference type="EMBL" id="TWU35831.1"/>
    </source>
</evidence>
<dbReference type="Pfam" id="PF08544">
    <property type="entry name" value="GHMP_kinases_C"/>
    <property type="match status" value="1"/>
</dbReference>
<keyword evidence="13" id="KW-1185">Reference proteome</keyword>
<evidence type="ECO:0000256" key="2">
    <source>
        <dbReference type="ARBA" id="ARBA00012052"/>
    </source>
</evidence>
<evidence type="ECO:0000259" key="10">
    <source>
        <dbReference type="Pfam" id="PF00288"/>
    </source>
</evidence>